<dbReference type="EMBL" id="CP158357">
    <property type="protein sequence ID" value="XBX78457.1"/>
    <property type="molecule type" value="Genomic_DNA"/>
</dbReference>
<protein>
    <submittedName>
        <fullName evidence="1">Uncharacterized protein</fullName>
    </submittedName>
</protein>
<name>A0AAU7VVH2_9MICO</name>
<sequence>MATSAHVSQLLAQHGRVLALVDDAQAISPEVRRDLQAVASDDAAVLLVSTERLEARDDETLIAAQSVKVLDAFCRKNIDTVAPLLSRLDDRVKWSSFFEKPDERLDLALRSAPEPWLYMFVASGGERRIINALDRAVDDGVAALVLAAICVEQLTSRDAGIESPRLKAALMRQHPDWFPSDALDASALIDEALKGLAQERLTHERDGRLRAAHIRIAQRALQDLALRESREIGAEIRRTVRSVFLDERIDIIGKYWLFQTFDVSDAYRRKYAKDLVDEPVMRALLHQASTVNPGLERGIALQLLHDADRFHALSTSQSAELVDRLIEWLPTLVSSEARGVRYAINDVRSAHPDMYAALQAAATPALLAARLSVAGERWAAMSWAELIQELLPAWSGGVLDEWSAAFESALDVRSLADWLSLQDERSEPFEIYDLIDLLALIAPHAAKVALEACGENIRAAMETDLADSVSNFHAWVFGNMTYVAMIARAPSAASHDPDDVVESGPDVDDAARRRFMASRTAATEELAASLLLLMQSVSWRRAAQSLDGQRAHKLTNLDMLFGWLAQLSTDITDELALHLPRQWITRTLENAQLGQDEAGNNDVDAIAWILQPLSFGAHGEAAIEEVVRANLHLFAPFPQSLIHRYPRLAVEVVAQGGRIAAPEMRARGWNGFVRDLQSVLGLDAAAARYWIESAAEEIRDLLTKPQENELAGIAEFIDLADSVDVVLLDSHFHELDPHVARKSWTTRIADASERIQPMLERASRVDSPAGQLALELLAGREDPAIEIPASSTNPSSLA</sequence>
<evidence type="ECO:0000313" key="1">
    <source>
        <dbReference type="EMBL" id="XBX78457.1"/>
    </source>
</evidence>
<dbReference type="RefSeq" id="WP_350353489.1">
    <property type="nucleotide sequence ID" value="NZ_CP158357.1"/>
</dbReference>
<proteinExistence type="predicted"/>
<gene>
    <name evidence="1" type="ORF">ABS642_21545</name>
</gene>
<organism evidence="1">
    <name type="scientific">Microbacterium sp. A8/3-1</name>
    <dbReference type="NCBI Taxonomy" id="3160749"/>
    <lineage>
        <taxon>Bacteria</taxon>
        <taxon>Bacillati</taxon>
        <taxon>Actinomycetota</taxon>
        <taxon>Actinomycetes</taxon>
        <taxon>Micrococcales</taxon>
        <taxon>Microbacteriaceae</taxon>
        <taxon>Microbacterium</taxon>
    </lineage>
</organism>
<accession>A0AAU7VVH2</accession>
<reference evidence="1" key="1">
    <citation type="submission" date="2024-06" db="EMBL/GenBank/DDBJ databases">
        <title>Draft genome sequence of Microbacterium sp. strain A8/3-1, isolated from Oxytropis tragacanthoides Fisch. ex DC. Root nodules in the Altai region of Russia.</title>
        <authorList>
            <person name="Sazanova A."/>
            <person name="Guro P."/>
            <person name="Kuznetsova I."/>
            <person name="Belimov A."/>
            <person name="Safronova V."/>
        </authorList>
    </citation>
    <scope>NUCLEOTIDE SEQUENCE</scope>
    <source>
        <strain evidence="1">A8/3-1</strain>
    </source>
</reference>
<dbReference type="AlphaFoldDB" id="A0AAU7VVH2"/>